<gene>
    <name evidence="2" type="ORF">ACFQVC_21440</name>
</gene>
<evidence type="ECO:0000259" key="1">
    <source>
        <dbReference type="Pfam" id="PF19044"/>
    </source>
</evidence>
<dbReference type="InterPro" id="IPR027417">
    <property type="entry name" value="P-loop_NTPase"/>
</dbReference>
<reference evidence="3" key="1">
    <citation type="journal article" date="2019" name="Int. J. Syst. Evol. Microbiol.">
        <title>The Global Catalogue of Microorganisms (GCM) 10K type strain sequencing project: providing services to taxonomists for standard genome sequencing and annotation.</title>
        <authorList>
            <consortium name="The Broad Institute Genomics Platform"/>
            <consortium name="The Broad Institute Genome Sequencing Center for Infectious Disease"/>
            <person name="Wu L."/>
            <person name="Ma J."/>
        </authorList>
    </citation>
    <scope>NUCLEOTIDE SEQUENCE [LARGE SCALE GENOMIC DNA]</scope>
    <source>
        <strain evidence="3">SYNS20</strain>
    </source>
</reference>
<feature type="domain" description="TraG P-loop" evidence="1">
    <location>
        <begin position="435"/>
        <end position="533"/>
    </location>
</feature>
<dbReference type="PANTHER" id="PTHR30121:SF6">
    <property type="entry name" value="SLR6007 PROTEIN"/>
    <property type="match status" value="1"/>
</dbReference>
<dbReference type="EMBL" id="JBHTCF010000009">
    <property type="protein sequence ID" value="MFC7306782.1"/>
    <property type="molecule type" value="Genomic_DNA"/>
</dbReference>
<protein>
    <submittedName>
        <fullName evidence="2">VirB4 family type IV secretion system protein</fullName>
    </submittedName>
</protein>
<keyword evidence="3" id="KW-1185">Reference proteome</keyword>
<sequence>MIEIAGPEAIEVHARCLAVGSHLVTTLVATGYPAEVSPGWLAPLLNYPGRLDVALHIEPVPNAVAASGLKKQRARLEAGRRTGFEKGQLDDPEAEAAAQDAADLAYRIARGEGKLFRVGLYLTIHAGDENTLAAEASAVRAIAESLLISTAPTTYRALPGWLSTLPLGIDTLKVRRTFDTAALAACFPFTSPDLPPAVDADGTPTGVLYGLNSASGAPVIWDRFAQDNYNSITLARSGAGKSYLTKLELLRLLFTGVTASVVDPENEYVRLAETAGGHVLRLGATGVRINPFDLPLGTEPDLLMRRVLFLHTFLAVLLTTEFTAAQKAALDRGILAAYARAGITTDSRTWRRTPPILADLAVALAEDESAAATELADRLAPYIGGSHAGLFNGPSATPATGHLVVFALRDLPEEVKAPAMLLALDAIWRQVSRSDRTGKHLVVVDEAWVLMREGAGARFLFRMAKASRKRWTGLAVVTQDADDVLSSPLGRAVVANSATQILLRQAPQAIDTISDNFHLSHGERAFLLSAGKGEILLLSGQRHKVALLSVAAPGEHEVITTDPAELAAQRTEAAESEDPYVDCPLGASELTGWAEL</sequence>
<dbReference type="RefSeq" id="WP_381833134.1">
    <property type="nucleotide sequence ID" value="NZ_JBHTCF010000009.1"/>
</dbReference>
<organism evidence="2 3">
    <name type="scientific">Streptomyces monticola</name>
    <dbReference type="NCBI Taxonomy" id="2666263"/>
    <lineage>
        <taxon>Bacteria</taxon>
        <taxon>Bacillati</taxon>
        <taxon>Actinomycetota</taxon>
        <taxon>Actinomycetes</taxon>
        <taxon>Kitasatosporales</taxon>
        <taxon>Streptomycetaceae</taxon>
        <taxon>Streptomyces</taxon>
    </lineage>
</organism>
<dbReference type="SUPFAM" id="SSF52540">
    <property type="entry name" value="P-loop containing nucleoside triphosphate hydrolases"/>
    <property type="match status" value="1"/>
</dbReference>
<evidence type="ECO:0000313" key="3">
    <source>
        <dbReference type="Proteomes" id="UP001596523"/>
    </source>
</evidence>
<dbReference type="Gene3D" id="3.40.50.300">
    <property type="entry name" value="P-loop containing nucleotide triphosphate hydrolases"/>
    <property type="match status" value="1"/>
</dbReference>
<dbReference type="Pfam" id="PF19044">
    <property type="entry name" value="P-loop_TraG"/>
    <property type="match status" value="1"/>
</dbReference>
<dbReference type="Gene3D" id="1.10.8.730">
    <property type="match status" value="1"/>
</dbReference>
<dbReference type="PANTHER" id="PTHR30121">
    <property type="entry name" value="UNCHARACTERIZED PROTEIN YJGR-RELATED"/>
    <property type="match status" value="1"/>
</dbReference>
<dbReference type="InterPro" id="IPR051162">
    <property type="entry name" value="T4SS_component"/>
</dbReference>
<dbReference type="Proteomes" id="UP001596523">
    <property type="component" value="Unassembled WGS sequence"/>
</dbReference>
<name>A0ABW2JM72_9ACTN</name>
<evidence type="ECO:0000313" key="2">
    <source>
        <dbReference type="EMBL" id="MFC7306782.1"/>
    </source>
</evidence>
<comment type="caution">
    <text evidence="2">The sequence shown here is derived from an EMBL/GenBank/DDBJ whole genome shotgun (WGS) entry which is preliminary data.</text>
</comment>
<dbReference type="InterPro" id="IPR043964">
    <property type="entry name" value="P-loop_TraG"/>
</dbReference>
<accession>A0ABW2JM72</accession>
<proteinExistence type="predicted"/>